<keyword evidence="2" id="KW-1185">Reference proteome</keyword>
<sequence>MPTTFTYTWPVYIDWLDQQNQRHVTTGPQLDSAIHELLLSQSPWTDEWRTTVPYMKGEAYGIAKLVRVTVDHERHQAILTVQYRQPDLSQESRAQVAGVVAIFLKTVLNRFCQRTVFGVRQERLAVRLVGFRE</sequence>
<dbReference type="RefSeq" id="WP_235809818.1">
    <property type="nucleotide sequence ID" value="NZ_AYZM01000061.1"/>
</dbReference>
<reference evidence="1 2" key="1">
    <citation type="journal article" date="2015" name="Genome Announc.">
        <title>Expanding the biotechnology potential of lactobacilli through comparative genomics of 213 strains and associated genera.</title>
        <authorList>
            <person name="Sun Z."/>
            <person name="Harris H.M."/>
            <person name="McCann A."/>
            <person name="Guo C."/>
            <person name="Argimon S."/>
            <person name="Zhang W."/>
            <person name="Yang X."/>
            <person name="Jeffery I.B."/>
            <person name="Cooney J.C."/>
            <person name="Kagawa T.F."/>
            <person name="Liu W."/>
            <person name="Song Y."/>
            <person name="Salvetti E."/>
            <person name="Wrobel A."/>
            <person name="Rasinkangas P."/>
            <person name="Parkhill J."/>
            <person name="Rea M.C."/>
            <person name="O'Sullivan O."/>
            <person name="Ritari J."/>
            <person name="Douillard F.P."/>
            <person name="Paul Ross R."/>
            <person name="Yang R."/>
            <person name="Briner A.E."/>
            <person name="Felis G.E."/>
            <person name="de Vos W.M."/>
            <person name="Barrangou R."/>
            <person name="Klaenhammer T.R."/>
            <person name="Caufield P.W."/>
            <person name="Cui Y."/>
            <person name="Zhang H."/>
            <person name="O'Toole P.W."/>
        </authorList>
    </citation>
    <scope>NUCLEOTIDE SEQUENCE [LARGE SCALE GENOMIC DNA]</scope>
    <source>
        <strain evidence="1 2">DSM 23365</strain>
    </source>
</reference>
<dbReference type="Proteomes" id="UP000051442">
    <property type="component" value="Unassembled WGS sequence"/>
</dbReference>
<dbReference type="EMBL" id="AYZM01000061">
    <property type="protein sequence ID" value="KRN25724.1"/>
    <property type="molecule type" value="Genomic_DNA"/>
</dbReference>
<dbReference type="PATRIC" id="fig|1423804.4.peg.142"/>
<dbReference type="STRING" id="1423804.FD14_GL000129"/>
<evidence type="ECO:0000313" key="1">
    <source>
        <dbReference type="EMBL" id="KRN25724.1"/>
    </source>
</evidence>
<dbReference type="AlphaFoldDB" id="A0A0R2FLV0"/>
<organism evidence="1 2">
    <name type="scientific">Secundilactobacillus similis DSM 23365 = JCM 2765</name>
    <dbReference type="NCBI Taxonomy" id="1423804"/>
    <lineage>
        <taxon>Bacteria</taxon>
        <taxon>Bacillati</taxon>
        <taxon>Bacillota</taxon>
        <taxon>Bacilli</taxon>
        <taxon>Lactobacillales</taxon>
        <taxon>Lactobacillaceae</taxon>
        <taxon>Secundilactobacillus</taxon>
    </lineage>
</organism>
<name>A0A0R2FLV0_9LACO</name>
<comment type="caution">
    <text evidence="1">The sequence shown here is derived from an EMBL/GenBank/DDBJ whole genome shotgun (WGS) entry which is preliminary data.</text>
</comment>
<accession>A0A0R2FLV0</accession>
<evidence type="ECO:0000313" key="2">
    <source>
        <dbReference type="Proteomes" id="UP000051442"/>
    </source>
</evidence>
<proteinExistence type="predicted"/>
<gene>
    <name evidence="1" type="ORF">FD14_GL000129</name>
</gene>
<protein>
    <submittedName>
        <fullName evidence="1">Uncharacterized protein</fullName>
    </submittedName>
</protein>